<dbReference type="GO" id="GO:0005829">
    <property type="term" value="C:cytosol"/>
    <property type="evidence" value="ECO:0007669"/>
    <property type="project" value="TreeGrafter"/>
</dbReference>
<dbReference type="GO" id="GO:0006782">
    <property type="term" value="P:protoporphyrinogen IX biosynthetic process"/>
    <property type="evidence" value="ECO:0007669"/>
    <property type="project" value="UniProtKB-UniRule"/>
</dbReference>
<dbReference type="NCBIfam" id="TIGR01464">
    <property type="entry name" value="hemE"/>
    <property type="match status" value="1"/>
</dbReference>
<dbReference type="CDD" id="cd00717">
    <property type="entry name" value="URO-D"/>
    <property type="match status" value="1"/>
</dbReference>
<sequence>MNTSAQDSAPSDSATRPYMVESTVGGADRVPLWFMRQAGRSLPEYKRAREGTTMLESCLMPDLAAEITMQPVRRYGVDAAIFFSDIVVPLYAAGVGVDIKPGIGPVMDAPIRSLEAVRALPVLEAEQIDPVAKAVSKVRGELDDSVSLIGFAGAPFTLASYLVEGGPSRNHEHTKALMYSEPEVWDELMSSLASMTTHFLKAQIAAGADAIQLFDSWVGALDRADFERFVAPYSREVLSTPEIAAVPRTYFGVGTGELLSSISQLGVSTVGVDWRVPLDVAQTRVEGGKVLQGNLDPALLLADPDVLTAKVSEILDAGQRAINAGATGHVFNLGHGVLPDTNPDALARVVDTVHAFRSSRAY</sequence>
<reference evidence="12 13" key="1">
    <citation type="submission" date="2016-06" db="EMBL/GenBank/DDBJ databases">
        <title>Complete genome sequence of a saline-alkali tolerant type strain Dietzia timorensis ID05-A0528T.</title>
        <authorList>
            <person name="Wu X."/>
        </authorList>
    </citation>
    <scope>NUCLEOTIDE SEQUENCE [LARGE SCALE GENOMIC DNA]</scope>
    <source>
        <strain evidence="12 13">ID05-A0528</strain>
    </source>
</reference>
<evidence type="ECO:0000256" key="2">
    <source>
        <dbReference type="ARBA" id="ARBA00009935"/>
    </source>
</evidence>
<organism evidence="12 13">
    <name type="scientific">Dietzia timorensis</name>
    <dbReference type="NCBI Taxonomy" id="499555"/>
    <lineage>
        <taxon>Bacteria</taxon>
        <taxon>Bacillati</taxon>
        <taxon>Actinomycetota</taxon>
        <taxon>Actinomycetes</taxon>
        <taxon>Mycobacteriales</taxon>
        <taxon>Dietziaceae</taxon>
        <taxon>Dietzia</taxon>
    </lineage>
</organism>
<evidence type="ECO:0000256" key="3">
    <source>
        <dbReference type="ARBA" id="ARBA00012288"/>
    </source>
</evidence>
<comment type="caution">
    <text evidence="7">Lacks conserved residue(s) required for the propagation of feature annotation.</text>
</comment>
<evidence type="ECO:0000259" key="10">
    <source>
        <dbReference type="PROSITE" id="PS00906"/>
    </source>
</evidence>
<feature type="site" description="Transition state stabilizer" evidence="7">
    <location>
        <position position="85"/>
    </location>
</feature>
<dbReference type="OrthoDB" id="9806656at2"/>
<dbReference type="PROSITE" id="PS00906">
    <property type="entry name" value="UROD_1"/>
    <property type="match status" value="1"/>
</dbReference>
<proteinExistence type="inferred from homology"/>
<dbReference type="PROSITE" id="PS00907">
    <property type="entry name" value="UROD_2"/>
    <property type="match status" value="1"/>
</dbReference>
<dbReference type="Pfam" id="PF01208">
    <property type="entry name" value="URO-D"/>
    <property type="match status" value="1"/>
</dbReference>
<dbReference type="KEGG" id="dtm:BJL86_1779"/>
<keyword evidence="13" id="KW-1185">Reference proteome</keyword>
<feature type="domain" description="Uroporphyrinogen decarboxylase (URO-D)" evidence="11">
    <location>
        <begin position="149"/>
        <end position="165"/>
    </location>
</feature>
<keyword evidence="6 7" id="KW-0627">Porphyrin biosynthesis</keyword>
<evidence type="ECO:0000313" key="13">
    <source>
        <dbReference type="Proteomes" id="UP000186104"/>
    </source>
</evidence>
<dbReference type="STRING" id="499555.BJL86_1779"/>
<dbReference type="UniPathway" id="UPA00251">
    <property type="reaction ID" value="UER00321"/>
</dbReference>
<dbReference type="PANTHER" id="PTHR21091:SF169">
    <property type="entry name" value="UROPORPHYRINOGEN DECARBOXYLASE"/>
    <property type="match status" value="1"/>
</dbReference>
<evidence type="ECO:0000256" key="1">
    <source>
        <dbReference type="ARBA" id="ARBA00004804"/>
    </source>
</evidence>
<name>A0A173LPM1_9ACTN</name>
<accession>A0A173LPM1</accession>
<dbReference type="InterPro" id="IPR038071">
    <property type="entry name" value="UROD/MetE-like_sf"/>
</dbReference>
<dbReference type="Proteomes" id="UP000186104">
    <property type="component" value="Chromosome"/>
</dbReference>
<comment type="catalytic activity">
    <reaction evidence="7 8">
        <text>uroporphyrinogen III + 4 H(+) = coproporphyrinogen III + 4 CO2</text>
        <dbReference type="Rhea" id="RHEA:19865"/>
        <dbReference type="ChEBI" id="CHEBI:15378"/>
        <dbReference type="ChEBI" id="CHEBI:16526"/>
        <dbReference type="ChEBI" id="CHEBI:57308"/>
        <dbReference type="ChEBI" id="CHEBI:57309"/>
        <dbReference type="EC" id="4.1.1.37"/>
    </reaction>
</comment>
<comment type="pathway">
    <text evidence="1 7 8">Porphyrin-containing compound metabolism; protoporphyrin-IX biosynthesis; coproporphyrinogen-III from 5-aminolevulinate: step 4/4.</text>
</comment>
<keyword evidence="5 7" id="KW-0456">Lyase</keyword>
<evidence type="ECO:0000256" key="9">
    <source>
        <dbReference type="RuleBase" id="RU004169"/>
    </source>
</evidence>
<dbReference type="Gene3D" id="3.20.20.210">
    <property type="match status" value="1"/>
</dbReference>
<comment type="subunit">
    <text evidence="7">Homodimer.</text>
</comment>
<dbReference type="InterPro" id="IPR006361">
    <property type="entry name" value="Uroporphyrinogen_deCO2ase_HemE"/>
</dbReference>
<feature type="binding site" evidence="7">
    <location>
        <position position="335"/>
    </location>
    <ligand>
        <name>substrate</name>
    </ligand>
</feature>
<feature type="binding site" evidence="7">
    <location>
        <position position="161"/>
    </location>
    <ligand>
        <name>substrate</name>
    </ligand>
</feature>
<dbReference type="GO" id="GO:0004853">
    <property type="term" value="F:uroporphyrinogen decarboxylase activity"/>
    <property type="evidence" value="ECO:0007669"/>
    <property type="project" value="UniProtKB-UniRule"/>
</dbReference>
<comment type="similarity">
    <text evidence="2 7 9">Belongs to the uroporphyrinogen decarboxylase family.</text>
</comment>
<dbReference type="SUPFAM" id="SSF51726">
    <property type="entry name" value="UROD/MetE-like"/>
    <property type="match status" value="1"/>
</dbReference>
<comment type="subcellular location">
    <subcellularLocation>
        <location evidence="7">Cytoplasm</location>
    </subcellularLocation>
</comment>
<dbReference type="EC" id="4.1.1.37" evidence="3 7"/>
<gene>
    <name evidence="7" type="primary">hemE</name>
    <name evidence="12" type="ORF">BJL86_1779</name>
</gene>
<feature type="binding site" evidence="7">
    <location>
        <position position="216"/>
    </location>
    <ligand>
        <name>substrate</name>
    </ligand>
</feature>
<protein>
    <recommendedName>
        <fullName evidence="3 7">Uroporphyrinogen decarboxylase</fullName>
        <shortName evidence="7">UPD</shortName>
        <shortName evidence="7">URO-D</shortName>
        <ecNumber evidence="3 7">4.1.1.37</ecNumber>
    </recommendedName>
</protein>
<dbReference type="EMBL" id="CP015961">
    <property type="protein sequence ID" value="ANI92550.1"/>
    <property type="molecule type" value="Genomic_DNA"/>
</dbReference>
<feature type="domain" description="Uroporphyrinogen decarboxylase (URO-D)" evidence="10">
    <location>
        <begin position="31"/>
        <end position="40"/>
    </location>
</feature>
<dbReference type="RefSeq" id="WP_067470951.1">
    <property type="nucleotide sequence ID" value="NZ_CP015961.1"/>
</dbReference>
<evidence type="ECO:0000256" key="5">
    <source>
        <dbReference type="ARBA" id="ARBA00023239"/>
    </source>
</evidence>
<evidence type="ECO:0000259" key="11">
    <source>
        <dbReference type="PROSITE" id="PS00907"/>
    </source>
</evidence>
<evidence type="ECO:0000256" key="4">
    <source>
        <dbReference type="ARBA" id="ARBA00022793"/>
    </source>
</evidence>
<comment type="function">
    <text evidence="7">Catalyzes the decarboxylation of four acetate groups of uroporphyrinogen-III to yield coproporphyrinogen-III.</text>
</comment>
<evidence type="ECO:0000256" key="8">
    <source>
        <dbReference type="RuleBase" id="RU000554"/>
    </source>
</evidence>
<feature type="binding site" evidence="7">
    <location>
        <position position="85"/>
    </location>
    <ligand>
        <name>substrate</name>
    </ligand>
</feature>
<dbReference type="InterPro" id="IPR000257">
    <property type="entry name" value="Uroporphyrinogen_deCOase"/>
</dbReference>
<evidence type="ECO:0000256" key="7">
    <source>
        <dbReference type="HAMAP-Rule" id="MF_00218"/>
    </source>
</evidence>
<dbReference type="PANTHER" id="PTHR21091">
    <property type="entry name" value="METHYLTETRAHYDROFOLATE:HOMOCYSTEINE METHYLTRANSFERASE RELATED"/>
    <property type="match status" value="1"/>
</dbReference>
<dbReference type="AlphaFoldDB" id="A0A173LPM1"/>
<dbReference type="HAMAP" id="MF_00218">
    <property type="entry name" value="URO_D"/>
    <property type="match status" value="1"/>
</dbReference>
<evidence type="ECO:0000256" key="6">
    <source>
        <dbReference type="ARBA" id="ARBA00023244"/>
    </source>
</evidence>
<keyword evidence="4 7" id="KW-0210">Decarboxylase</keyword>
<evidence type="ECO:0000313" key="12">
    <source>
        <dbReference type="EMBL" id="ANI92550.1"/>
    </source>
</evidence>
<keyword evidence="7" id="KW-0963">Cytoplasm</keyword>
<feature type="binding site" evidence="7">
    <location>
        <begin position="36"/>
        <end position="40"/>
    </location>
    <ligand>
        <name>substrate</name>
    </ligand>
</feature>